<feature type="transmembrane region" description="Helical" evidence="5">
    <location>
        <begin position="78"/>
        <end position="93"/>
    </location>
</feature>
<keyword evidence="7" id="KW-0436">Ligase</keyword>
<protein>
    <submittedName>
        <fullName evidence="7">O-antigen ligase family protein</fullName>
    </submittedName>
</protein>
<dbReference type="AlphaFoldDB" id="A0A7X9FQW9"/>
<name>A0A7X9FQW9_9DELT</name>
<feature type="transmembrane region" description="Helical" evidence="5">
    <location>
        <begin position="433"/>
        <end position="450"/>
    </location>
</feature>
<dbReference type="Proteomes" id="UP000524246">
    <property type="component" value="Unassembled WGS sequence"/>
</dbReference>
<dbReference type="Pfam" id="PF04932">
    <property type="entry name" value="Wzy_C"/>
    <property type="match status" value="1"/>
</dbReference>
<feature type="transmembrane region" description="Helical" evidence="5">
    <location>
        <begin position="34"/>
        <end position="58"/>
    </location>
</feature>
<evidence type="ECO:0000313" key="8">
    <source>
        <dbReference type="Proteomes" id="UP000524246"/>
    </source>
</evidence>
<keyword evidence="4 5" id="KW-0472">Membrane</keyword>
<feature type="transmembrane region" description="Helical" evidence="5">
    <location>
        <begin position="128"/>
        <end position="152"/>
    </location>
</feature>
<evidence type="ECO:0000256" key="4">
    <source>
        <dbReference type="ARBA" id="ARBA00023136"/>
    </source>
</evidence>
<evidence type="ECO:0000313" key="7">
    <source>
        <dbReference type="EMBL" id="NMC62506.1"/>
    </source>
</evidence>
<feature type="transmembrane region" description="Helical" evidence="5">
    <location>
        <begin position="273"/>
        <end position="289"/>
    </location>
</feature>
<evidence type="ECO:0000256" key="3">
    <source>
        <dbReference type="ARBA" id="ARBA00022989"/>
    </source>
</evidence>
<feature type="transmembrane region" description="Helical" evidence="5">
    <location>
        <begin position="380"/>
        <end position="399"/>
    </location>
</feature>
<dbReference type="GO" id="GO:0016020">
    <property type="term" value="C:membrane"/>
    <property type="evidence" value="ECO:0007669"/>
    <property type="project" value="UniProtKB-SubCell"/>
</dbReference>
<keyword evidence="3 5" id="KW-1133">Transmembrane helix</keyword>
<comment type="subcellular location">
    <subcellularLocation>
        <location evidence="1">Membrane</location>
        <topology evidence="1">Multi-pass membrane protein</topology>
    </subcellularLocation>
</comment>
<feature type="transmembrane region" description="Helical" evidence="5">
    <location>
        <begin position="406"/>
        <end position="427"/>
    </location>
</feature>
<dbReference type="GO" id="GO:0016874">
    <property type="term" value="F:ligase activity"/>
    <property type="evidence" value="ECO:0007669"/>
    <property type="project" value="UniProtKB-KW"/>
</dbReference>
<keyword evidence="2 5" id="KW-0812">Transmembrane</keyword>
<organism evidence="7 8">
    <name type="scientific">SAR324 cluster bacterium</name>
    <dbReference type="NCBI Taxonomy" id="2024889"/>
    <lineage>
        <taxon>Bacteria</taxon>
        <taxon>Deltaproteobacteria</taxon>
        <taxon>SAR324 cluster</taxon>
    </lineage>
</organism>
<evidence type="ECO:0000256" key="1">
    <source>
        <dbReference type="ARBA" id="ARBA00004141"/>
    </source>
</evidence>
<dbReference type="InterPro" id="IPR007016">
    <property type="entry name" value="O-antigen_ligase-rel_domated"/>
</dbReference>
<feature type="transmembrane region" description="Helical" evidence="5">
    <location>
        <begin position="294"/>
        <end position="311"/>
    </location>
</feature>
<accession>A0A7X9FQW9</accession>
<proteinExistence type="predicted"/>
<dbReference type="PANTHER" id="PTHR37422">
    <property type="entry name" value="TEICHURONIC ACID BIOSYNTHESIS PROTEIN TUAE"/>
    <property type="match status" value="1"/>
</dbReference>
<evidence type="ECO:0000259" key="6">
    <source>
        <dbReference type="Pfam" id="PF04932"/>
    </source>
</evidence>
<evidence type="ECO:0000256" key="5">
    <source>
        <dbReference type="SAM" id="Phobius"/>
    </source>
</evidence>
<feature type="domain" description="O-antigen ligase-related" evidence="6">
    <location>
        <begin position="261"/>
        <end position="388"/>
    </location>
</feature>
<gene>
    <name evidence="7" type="ORF">GYA55_04990</name>
</gene>
<comment type="caution">
    <text evidence="7">The sequence shown here is derived from an EMBL/GenBank/DDBJ whole genome shotgun (WGS) entry which is preliminary data.</text>
</comment>
<feature type="transmembrane region" description="Helical" evidence="5">
    <location>
        <begin position="99"/>
        <end position="116"/>
    </location>
</feature>
<feature type="transmembrane region" description="Helical" evidence="5">
    <location>
        <begin position="194"/>
        <end position="213"/>
    </location>
</feature>
<evidence type="ECO:0000256" key="2">
    <source>
        <dbReference type="ARBA" id="ARBA00022692"/>
    </source>
</evidence>
<reference evidence="7 8" key="1">
    <citation type="journal article" date="2020" name="Biotechnol. Biofuels">
        <title>New insights from the biogas microbiome by comprehensive genome-resolved metagenomics of nearly 1600 species originating from multiple anaerobic digesters.</title>
        <authorList>
            <person name="Campanaro S."/>
            <person name="Treu L."/>
            <person name="Rodriguez-R L.M."/>
            <person name="Kovalovszki A."/>
            <person name="Ziels R.M."/>
            <person name="Maus I."/>
            <person name="Zhu X."/>
            <person name="Kougias P.G."/>
            <person name="Basile A."/>
            <person name="Luo G."/>
            <person name="Schluter A."/>
            <person name="Konstantinidis K.T."/>
            <person name="Angelidaki I."/>
        </authorList>
    </citation>
    <scope>NUCLEOTIDE SEQUENCE [LARGE SCALE GENOMIC DNA]</scope>
    <source>
        <strain evidence="7">AS27yjCOA_65</strain>
    </source>
</reference>
<dbReference type="PANTHER" id="PTHR37422:SF13">
    <property type="entry name" value="LIPOPOLYSACCHARIDE BIOSYNTHESIS PROTEIN PA4999-RELATED"/>
    <property type="match status" value="1"/>
</dbReference>
<dbReference type="EMBL" id="JAAZON010000209">
    <property type="protein sequence ID" value="NMC62506.1"/>
    <property type="molecule type" value="Genomic_DNA"/>
</dbReference>
<feature type="transmembrane region" description="Helical" evidence="5">
    <location>
        <begin position="249"/>
        <end position="267"/>
    </location>
</feature>
<feature type="transmembrane region" description="Helical" evidence="5">
    <location>
        <begin position="164"/>
        <end position="182"/>
    </location>
</feature>
<dbReference type="InterPro" id="IPR051533">
    <property type="entry name" value="WaaL-like"/>
</dbReference>
<sequence length="460" mass="51140">MANSIYLLIAQKIRALSELCDKGFEKFAFPLSCAAAFFLPIRLIFAYWAISPLSLLWLLKKGPKLSTPQDKKAQIPEAFLLLIGVFSIISVLGRNPLNSLRSCLTLFLFAVMLFAIREVASKNNALKLVFWLVAGQSLAAINTFIAAIHPSYPRVLIGQVSESGQLGISLFLAIGLCAYNIKANLNLHQRIIKFIPVIFLLTILLSILAFLSLAEMDSLWALSCLLLATGIILAVLIKAWKEYGIRALSSIYVLFFLSIPFLCTALLSNLKRGPWAGVLVGSIIFAFKYAKKWVFGIIFIAIILLISFQPIRTRIVESPRHFFMTGGRSEIWKIGSELVFNYPLGVGLKNSKYLREYSLSIPPGMTHFHNNLLNITAETGWIGLSVFLWWLTLVLSHAFRTAENPILARSIGCAIISWQVAGLVEYNFGDSEVLLVALFAIGILSSFEISSQLTKKQRSN</sequence>
<feature type="transmembrane region" description="Helical" evidence="5">
    <location>
        <begin position="219"/>
        <end position="237"/>
    </location>
</feature>